<dbReference type="Proteomes" id="UP000567179">
    <property type="component" value="Unassembled WGS sequence"/>
</dbReference>
<feature type="region of interest" description="Disordered" evidence="1">
    <location>
        <begin position="667"/>
        <end position="844"/>
    </location>
</feature>
<feature type="compositionally biased region" description="Acidic residues" evidence="1">
    <location>
        <begin position="676"/>
        <end position="718"/>
    </location>
</feature>
<protein>
    <submittedName>
        <fullName evidence="2">Uncharacterized protein</fullName>
    </submittedName>
</protein>
<feature type="compositionally biased region" description="Basic residues" evidence="1">
    <location>
        <begin position="789"/>
        <end position="798"/>
    </location>
</feature>
<name>A0A8H5BCH8_9AGAR</name>
<feature type="region of interest" description="Disordered" evidence="1">
    <location>
        <begin position="574"/>
        <end position="594"/>
    </location>
</feature>
<feature type="compositionally biased region" description="Acidic residues" evidence="1">
    <location>
        <begin position="306"/>
        <end position="331"/>
    </location>
</feature>
<organism evidence="2 3">
    <name type="scientific">Psilocybe cf. subviscida</name>
    <dbReference type="NCBI Taxonomy" id="2480587"/>
    <lineage>
        <taxon>Eukaryota</taxon>
        <taxon>Fungi</taxon>
        <taxon>Dikarya</taxon>
        <taxon>Basidiomycota</taxon>
        <taxon>Agaricomycotina</taxon>
        <taxon>Agaricomycetes</taxon>
        <taxon>Agaricomycetidae</taxon>
        <taxon>Agaricales</taxon>
        <taxon>Agaricineae</taxon>
        <taxon>Strophariaceae</taxon>
        <taxon>Psilocybe</taxon>
    </lineage>
</organism>
<keyword evidence="3" id="KW-1185">Reference proteome</keyword>
<dbReference type="OrthoDB" id="10693734at2759"/>
<feature type="compositionally biased region" description="Basic and acidic residues" evidence="1">
    <location>
        <begin position="370"/>
        <end position="381"/>
    </location>
</feature>
<feature type="compositionally biased region" description="Basic and acidic residues" evidence="1">
    <location>
        <begin position="145"/>
        <end position="158"/>
    </location>
</feature>
<evidence type="ECO:0000256" key="1">
    <source>
        <dbReference type="SAM" id="MobiDB-lite"/>
    </source>
</evidence>
<evidence type="ECO:0000313" key="2">
    <source>
        <dbReference type="EMBL" id="KAF5320824.1"/>
    </source>
</evidence>
<accession>A0A8H5BCH8</accession>
<dbReference type="EMBL" id="JAACJJ010000028">
    <property type="protein sequence ID" value="KAF5320824.1"/>
    <property type="molecule type" value="Genomic_DNA"/>
</dbReference>
<feature type="compositionally biased region" description="Low complexity" evidence="1">
    <location>
        <begin position="117"/>
        <end position="130"/>
    </location>
</feature>
<evidence type="ECO:0000313" key="3">
    <source>
        <dbReference type="Proteomes" id="UP000567179"/>
    </source>
</evidence>
<feature type="compositionally biased region" description="Low complexity" evidence="1">
    <location>
        <begin position="807"/>
        <end position="818"/>
    </location>
</feature>
<feature type="compositionally biased region" description="Basic residues" evidence="1">
    <location>
        <begin position="246"/>
        <end position="258"/>
    </location>
</feature>
<proteinExistence type="predicted"/>
<dbReference type="AlphaFoldDB" id="A0A8H5BCH8"/>
<feature type="compositionally biased region" description="Polar residues" evidence="1">
    <location>
        <begin position="191"/>
        <end position="210"/>
    </location>
</feature>
<feature type="region of interest" description="Disordered" evidence="1">
    <location>
        <begin position="303"/>
        <end position="381"/>
    </location>
</feature>
<comment type="caution">
    <text evidence="2">The sequence shown here is derived from an EMBL/GenBank/DDBJ whole genome shotgun (WGS) entry which is preliminary data.</text>
</comment>
<feature type="compositionally biased region" description="Low complexity" evidence="1">
    <location>
        <begin position="31"/>
        <end position="76"/>
    </location>
</feature>
<sequence length="907" mass="96944">MAHISALAQPTSSLRPGTLPRRRRPTPATPTPAIKAKPARTASSSEEAAPAIAMTPALPHPSQSQSSPRPASSSLHDAPDTPKSGPAQVPTAPTPTHPGPSKTPGTVGVRFHGHHPSSSSSSSKEGSSSKGSRRRTGTPQQPPNRRLDLLKSSFDARGDAAGGGHVRLGQRNTVSNGVGAGAGAKEKRSRSLANPRSRTGSRARSVQRVDSTCEESTGKDKVADGDDAPSRARAAARERRREERGRRRVERAKRRKARKAMEEGMCVQRVGGRGRVEVAFFADDDDGHVGEGETEGSYVLLQVVDPESDSEDDEDDDEDGWGEDVDLDGEGGMDVTATPGPPTLSTSEPPSSPVLAPTAPIPSSQTAAELTKESPKPGSKELRLYLPSDLSTHIDGVPALNVAQVREGCEFIEHILSSPGDSTTSSSTAPPSRVRVIAPRARPEDAWAVALCYQAGVESSVTTAATASVKTTTTMNTTTSAGAARLIATTNTSTNARTSESSSRDAVRRLSVPVPVPPLALVRGEDGEVEGVVEVAVDVETLDEGEESATADVNVVAIVDTNEIAPSQTLLPITSSSSANLNTDADPGPDADPTEEDTFMLHPAYTYSAVHCLAMRLLDEGVGEWHTRGKQWEERVERMQYAVGATTAAVRVDLEKQNVDARRRFRHELHRHENGEEANESTDFSDEGQDDDGAEGGDSESEEDEDEYEEGDEEEGEDAISAGARQGSESTGECEVDGHLGADDAVLPNDNGEYARGRTHEPHTRMGHGVPLPSKYEEPSSAFVSSAHGRSKSRARSKSKVEKCRARSMSVSASASKATGRGRRKSRLSMSYDNEKEDDEEGVVADRATRKIHRAELRRLRLVQRRARKEEEKVEAYAGVRMEWRGVLSFDGVQKLVGVWTPTSAAL</sequence>
<feature type="region of interest" description="Disordered" evidence="1">
    <location>
        <begin position="1"/>
        <end position="263"/>
    </location>
</feature>
<gene>
    <name evidence="2" type="ORF">D9619_002233</name>
</gene>
<reference evidence="2 3" key="1">
    <citation type="journal article" date="2020" name="ISME J.">
        <title>Uncovering the hidden diversity of litter-decomposition mechanisms in mushroom-forming fungi.</title>
        <authorList>
            <person name="Floudas D."/>
            <person name="Bentzer J."/>
            <person name="Ahren D."/>
            <person name="Johansson T."/>
            <person name="Persson P."/>
            <person name="Tunlid A."/>
        </authorList>
    </citation>
    <scope>NUCLEOTIDE SEQUENCE [LARGE SCALE GENOMIC DNA]</scope>
    <source>
        <strain evidence="2 3">CBS 101986</strain>
    </source>
</reference>
<feature type="compositionally biased region" description="Basic and acidic residues" evidence="1">
    <location>
        <begin position="753"/>
        <end position="764"/>
    </location>
</feature>
<feature type="compositionally biased region" description="Basic and acidic residues" evidence="1">
    <location>
        <begin position="216"/>
        <end position="245"/>
    </location>
</feature>